<name>A0A9K3IK58_HELAN</name>
<keyword evidence="2" id="KW-1185">Reference proteome</keyword>
<comment type="caution">
    <text evidence="1">The sequence shown here is derived from an EMBL/GenBank/DDBJ whole genome shotgun (WGS) entry which is preliminary data.</text>
</comment>
<dbReference type="EMBL" id="MNCJ02000322">
    <property type="protein sequence ID" value="KAF5798448.1"/>
    <property type="molecule type" value="Genomic_DNA"/>
</dbReference>
<dbReference type="Proteomes" id="UP000215914">
    <property type="component" value="Unassembled WGS sequence"/>
</dbReference>
<proteinExistence type="predicted"/>
<gene>
    <name evidence="1" type="ORF">HanXRQr2_Chr07g0292991</name>
</gene>
<dbReference type="AlphaFoldDB" id="A0A9K3IK58"/>
<accession>A0A9K3IK58</accession>
<reference evidence="1" key="2">
    <citation type="submission" date="2020-06" db="EMBL/GenBank/DDBJ databases">
        <title>Helianthus annuus Genome sequencing and assembly Release 2.</title>
        <authorList>
            <person name="Gouzy J."/>
            <person name="Langlade N."/>
            <person name="Munos S."/>
        </authorList>
    </citation>
    <scope>NUCLEOTIDE SEQUENCE</scope>
    <source>
        <tissue evidence="1">Leaves</tissue>
    </source>
</reference>
<evidence type="ECO:0000313" key="1">
    <source>
        <dbReference type="EMBL" id="KAF5798448.1"/>
    </source>
</evidence>
<organism evidence="1 2">
    <name type="scientific">Helianthus annuus</name>
    <name type="common">Common sunflower</name>
    <dbReference type="NCBI Taxonomy" id="4232"/>
    <lineage>
        <taxon>Eukaryota</taxon>
        <taxon>Viridiplantae</taxon>
        <taxon>Streptophyta</taxon>
        <taxon>Embryophyta</taxon>
        <taxon>Tracheophyta</taxon>
        <taxon>Spermatophyta</taxon>
        <taxon>Magnoliopsida</taxon>
        <taxon>eudicotyledons</taxon>
        <taxon>Gunneridae</taxon>
        <taxon>Pentapetalae</taxon>
        <taxon>asterids</taxon>
        <taxon>campanulids</taxon>
        <taxon>Asterales</taxon>
        <taxon>Asteraceae</taxon>
        <taxon>Asteroideae</taxon>
        <taxon>Heliantheae alliance</taxon>
        <taxon>Heliantheae</taxon>
        <taxon>Helianthus</taxon>
    </lineage>
</organism>
<evidence type="ECO:0000313" key="2">
    <source>
        <dbReference type="Proteomes" id="UP000215914"/>
    </source>
</evidence>
<sequence length="93" mass="10371">MGYTADSTSHWVEALLEVSGRRKTEEVSMTTKRLKELLESRKASSQYTFGNNNGSGSMSTLKSCIFAKKHITTTITTLHRLTMLGLCSNHVFL</sequence>
<protein>
    <submittedName>
        <fullName evidence="1">Uncharacterized protein</fullName>
    </submittedName>
</protein>
<reference evidence="1" key="1">
    <citation type="journal article" date="2017" name="Nature">
        <title>The sunflower genome provides insights into oil metabolism, flowering and Asterid evolution.</title>
        <authorList>
            <person name="Badouin H."/>
            <person name="Gouzy J."/>
            <person name="Grassa C.J."/>
            <person name="Murat F."/>
            <person name="Staton S.E."/>
            <person name="Cottret L."/>
            <person name="Lelandais-Briere C."/>
            <person name="Owens G.L."/>
            <person name="Carrere S."/>
            <person name="Mayjonade B."/>
            <person name="Legrand L."/>
            <person name="Gill N."/>
            <person name="Kane N.C."/>
            <person name="Bowers J.E."/>
            <person name="Hubner S."/>
            <person name="Bellec A."/>
            <person name="Berard A."/>
            <person name="Berges H."/>
            <person name="Blanchet N."/>
            <person name="Boniface M.C."/>
            <person name="Brunel D."/>
            <person name="Catrice O."/>
            <person name="Chaidir N."/>
            <person name="Claudel C."/>
            <person name="Donnadieu C."/>
            <person name="Faraut T."/>
            <person name="Fievet G."/>
            <person name="Helmstetter N."/>
            <person name="King M."/>
            <person name="Knapp S.J."/>
            <person name="Lai Z."/>
            <person name="Le Paslier M.C."/>
            <person name="Lippi Y."/>
            <person name="Lorenzon L."/>
            <person name="Mandel J.R."/>
            <person name="Marage G."/>
            <person name="Marchand G."/>
            <person name="Marquand E."/>
            <person name="Bret-Mestries E."/>
            <person name="Morien E."/>
            <person name="Nambeesan S."/>
            <person name="Nguyen T."/>
            <person name="Pegot-Espagnet P."/>
            <person name="Pouilly N."/>
            <person name="Raftis F."/>
            <person name="Sallet E."/>
            <person name="Schiex T."/>
            <person name="Thomas J."/>
            <person name="Vandecasteele C."/>
            <person name="Vares D."/>
            <person name="Vear F."/>
            <person name="Vautrin S."/>
            <person name="Crespi M."/>
            <person name="Mangin B."/>
            <person name="Burke J.M."/>
            <person name="Salse J."/>
            <person name="Munos S."/>
            <person name="Vincourt P."/>
            <person name="Rieseberg L.H."/>
            <person name="Langlade N.B."/>
        </authorList>
    </citation>
    <scope>NUCLEOTIDE SEQUENCE</scope>
    <source>
        <tissue evidence="1">Leaves</tissue>
    </source>
</reference>
<dbReference type="Gramene" id="mRNA:HanXRQr2_Chr07g0292991">
    <property type="protein sequence ID" value="mRNA:HanXRQr2_Chr07g0292991"/>
    <property type="gene ID" value="HanXRQr2_Chr07g0292991"/>
</dbReference>